<dbReference type="SUPFAM" id="SSF50104">
    <property type="entry name" value="Translation proteins SH3-like domain"/>
    <property type="match status" value="1"/>
</dbReference>
<comment type="similarity">
    <text evidence="1">Belongs to the eukaryotic ribosomal protein eL21 family.</text>
</comment>
<dbReference type="EMBL" id="MT583894">
    <property type="protein sequence ID" value="QLA09625.1"/>
    <property type="molecule type" value="mRNA"/>
</dbReference>
<dbReference type="PANTHER" id="PTHR20981">
    <property type="entry name" value="60S RIBOSOMAL PROTEIN L21"/>
    <property type="match status" value="1"/>
</dbReference>
<reference evidence="4" key="1">
    <citation type="submission" date="2020-06" db="EMBL/GenBank/DDBJ databases">
        <title>Cryo-EM structure of the highly atypical cytoplasmic ribosome of Euglena gracilis.</title>
        <authorList>
            <person name="Matzov D."/>
            <person name="Taoka M."/>
            <person name="Nobe Y."/>
            <person name="Yamauchi Y."/>
            <person name="Halfon Y."/>
            <person name="Asis N."/>
            <person name="Zimermann E."/>
            <person name="Rozenberg H."/>
            <person name="Bashan A."/>
            <person name="Bushan S."/>
            <person name="Isobe T."/>
            <person name="Gray M.W."/>
            <person name="Yonath A."/>
            <person name="Shalev-Benami M."/>
        </authorList>
    </citation>
    <scope>NUCLEOTIDE SEQUENCE</scope>
    <source>
        <strain evidence="4">Z</strain>
    </source>
</reference>
<evidence type="ECO:0000313" key="4">
    <source>
        <dbReference type="EMBL" id="QLA09625.1"/>
    </source>
</evidence>
<evidence type="ECO:0000256" key="1">
    <source>
        <dbReference type="ARBA" id="ARBA00008427"/>
    </source>
</evidence>
<sequence>MPHSWGKKARTRDLFSKGFRCHGRPSLSTYLAVFKIGDYVDVVTDPSVQKGQPSKVFQGKTGTVWNVTPRAVGVLVNKRVRGRIVRKKISVRTEHVRKSRCQQDFKERVRHNELVKRTGVGKKIKRQPVGPREGQLLKLRKKPIPLGAKKFVFSEVYNF</sequence>
<proteinExistence type="evidence at transcript level"/>
<keyword evidence="3" id="KW-0687">Ribonucleoprotein</keyword>
<dbReference type="GO" id="GO:1990904">
    <property type="term" value="C:ribonucleoprotein complex"/>
    <property type="evidence" value="ECO:0007669"/>
    <property type="project" value="UniProtKB-KW"/>
</dbReference>
<evidence type="ECO:0000256" key="2">
    <source>
        <dbReference type="ARBA" id="ARBA00022980"/>
    </source>
</evidence>
<accession>A0A7L5NVR5</accession>
<dbReference type="FunFam" id="2.30.30.70:FF:000001">
    <property type="entry name" value="60S ribosomal protein L21"/>
    <property type="match status" value="1"/>
</dbReference>
<dbReference type="GO" id="GO:0005840">
    <property type="term" value="C:ribosome"/>
    <property type="evidence" value="ECO:0007669"/>
    <property type="project" value="UniProtKB-KW"/>
</dbReference>
<keyword evidence="2 4" id="KW-0689">Ribosomal protein</keyword>
<dbReference type="Gene3D" id="6.10.250.3260">
    <property type="match status" value="1"/>
</dbReference>
<dbReference type="InterPro" id="IPR036948">
    <property type="entry name" value="Ribosomal_eL21_sf"/>
</dbReference>
<dbReference type="AlphaFoldDB" id="A0A7L5NVR5"/>
<dbReference type="InterPro" id="IPR001147">
    <property type="entry name" value="Ribosomal_eL21"/>
</dbReference>
<dbReference type="InterPro" id="IPR008991">
    <property type="entry name" value="Translation_prot_SH3-like_sf"/>
</dbReference>
<name>A0A7L5NVR5_EUGGR</name>
<dbReference type="GO" id="GO:0006412">
    <property type="term" value="P:translation"/>
    <property type="evidence" value="ECO:0007669"/>
    <property type="project" value="InterPro"/>
</dbReference>
<dbReference type="GO" id="GO:0003735">
    <property type="term" value="F:structural constituent of ribosome"/>
    <property type="evidence" value="ECO:0007669"/>
    <property type="project" value="InterPro"/>
</dbReference>
<protein>
    <submittedName>
        <fullName evidence="4">60S large subunit ribosomal protein eL21</fullName>
    </submittedName>
</protein>
<evidence type="ECO:0000256" key="3">
    <source>
        <dbReference type="ARBA" id="ARBA00023274"/>
    </source>
</evidence>
<organism evidence="4">
    <name type="scientific">Euglena gracilis</name>
    <dbReference type="NCBI Taxonomy" id="3039"/>
    <lineage>
        <taxon>Eukaryota</taxon>
        <taxon>Discoba</taxon>
        <taxon>Euglenozoa</taxon>
        <taxon>Euglenida</taxon>
        <taxon>Spirocuta</taxon>
        <taxon>Euglenophyceae</taxon>
        <taxon>Euglenales</taxon>
        <taxon>Euglenaceae</taxon>
        <taxon>Euglena</taxon>
    </lineage>
</organism>
<dbReference type="Gene3D" id="2.30.30.70">
    <property type="entry name" value="Ribosomal protein L21"/>
    <property type="match status" value="1"/>
</dbReference>
<dbReference type="Pfam" id="PF01157">
    <property type="entry name" value="Ribosomal_L21e"/>
    <property type="match status" value="1"/>
</dbReference>